<proteinExistence type="predicted"/>
<reference evidence="1" key="1">
    <citation type="submission" date="2022-10" db="EMBL/GenBank/DDBJ databases">
        <title>Two novel species of Flavobacterium.</title>
        <authorList>
            <person name="Liu Q."/>
            <person name="Xin Y.-H."/>
        </authorList>
    </citation>
    <scope>NUCLEOTIDE SEQUENCE</scope>
    <source>
        <strain evidence="1">LS1R49</strain>
    </source>
</reference>
<accession>A0A9X2ZCP1</accession>
<sequence>MQKIKLPILYTGNGSAIENYNKINSGFVPSHKEETKPENWGLFDKNNQQHKTILSLMRQAQWTRAHERHAEVADLNRLSEFLKSDKSPVKKPLKEMTSREVSKIIVALIEIVIHRFK</sequence>
<dbReference type="Proteomes" id="UP001151079">
    <property type="component" value="Unassembled WGS sequence"/>
</dbReference>
<name>A0A9X2ZCP1_9FLAO</name>
<protein>
    <submittedName>
        <fullName evidence="1">Uncharacterized protein</fullName>
    </submittedName>
</protein>
<evidence type="ECO:0000313" key="2">
    <source>
        <dbReference type="Proteomes" id="UP001151079"/>
    </source>
</evidence>
<comment type="caution">
    <text evidence="1">The sequence shown here is derived from an EMBL/GenBank/DDBJ whole genome shotgun (WGS) entry which is preliminary data.</text>
</comment>
<evidence type="ECO:0000313" key="1">
    <source>
        <dbReference type="EMBL" id="MCV9928130.1"/>
    </source>
</evidence>
<dbReference type="AlphaFoldDB" id="A0A9X2ZCP1"/>
<keyword evidence="2" id="KW-1185">Reference proteome</keyword>
<organism evidence="1 2">
    <name type="scientific">Flavobacterium shii</name>
    <dbReference type="NCBI Taxonomy" id="2987687"/>
    <lineage>
        <taxon>Bacteria</taxon>
        <taxon>Pseudomonadati</taxon>
        <taxon>Bacteroidota</taxon>
        <taxon>Flavobacteriia</taxon>
        <taxon>Flavobacteriales</taxon>
        <taxon>Flavobacteriaceae</taxon>
        <taxon>Flavobacterium</taxon>
    </lineage>
</organism>
<gene>
    <name evidence="1" type="ORF">OIU83_10725</name>
</gene>
<dbReference type="EMBL" id="JAOZEW010000010">
    <property type="protein sequence ID" value="MCV9928130.1"/>
    <property type="molecule type" value="Genomic_DNA"/>
</dbReference>
<dbReference type="RefSeq" id="WP_264206254.1">
    <property type="nucleotide sequence ID" value="NZ_JAOZEW010000010.1"/>
</dbReference>